<dbReference type="SUPFAM" id="SSF46626">
    <property type="entry name" value="Cytochrome c"/>
    <property type="match status" value="1"/>
</dbReference>
<dbReference type="InterPro" id="IPR036909">
    <property type="entry name" value="Cyt_c-like_dom_sf"/>
</dbReference>
<dbReference type="EMBL" id="CP040871">
    <property type="protein sequence ID" value="QDA57393.1"/>
    <property type="molecule type" value="Genomic_DNA"/>
</dbReference>
<keyword evidence="3 6" id="KW-0479">Metal-binding</keyword>
<keyword evidence="7" id="KW-0812">Transmembrane</keyword>
<keyword evidence="4" id="KW-0249">Electron transport</keyword>
<dbReference type="PANTHER" id="PTHR40942">
    <property type="match status" value="1"/>
</dbReference>
<dbReference type="InterPro" id="IPR002323">
    <property type="entry name" value="Cyt_CIE"/>
</dbReference>
<evidence type="ECO:0000256" key="5">
    <source>
        <dbReference type="ARBA" id="ARBA00023004"/>
    </source>
</evidence>
<evidence type="ECO:0000256" key="1">
    <source>
        <dbReference type="ARBA" id="ARBA00022448"/>
    </source>
</evidence>
<dbReference type="GO" id="GO:0009055">
    <property type="term" value="F:electron transfer activity"/>
    <property type="evidence" value="ECO:0007669"/>
    <property type="project" value="InterPro"/>
</dbReference>
<keyword evidence="7" id="KW-1133">Transmembrane helix</keyword>
<dbReference type="KEGG" id="thes:FHQ07_08745"/>
<dbReference type="GO" id="GO:0005506">
    <property type="term" value="F:iron ion binding"/>
    <property type="evidence" value="ECO:0007669"/>
    <property type="project" value="InterPro"/>
</dbReference>
<evidence type="ECO:0000256" key="3">
    <source>
        <dbReference type="ARBA" id="ARBA00022723"/>
    </source>
</evidence>
<dbReference type="Pfam" id="PF00034">
    <property type="entry name" value="Cytochrom_C"/>
    <property type="match status" value="1"/>
</dbReference>
<reference evidence="9 10" key="1">
    <citation type="submission" date="2019-06" db="EMBL/GenBank/DDBJ databases">
        <title>Thermomonas aquatica sp. nov., isolated from an industrial wastewater treatment plant.</title>
        <authorList>
            <person name="Jeon J.H."/>
            <person name="Park D.-S."/>
        </authorList>
    </citation>
    <scope>NUCLEOTIDE SEQUENCE [LARGE SCALE GENOMIC DNA]</scope>
    <source>
        <strain evidence="9 10">SY21</strain>
    </source>
</reference>
<feature type="transmembrane region" description="Helical" evidence="7">
    <location>
        <begin position="12"/>
        <end position="33"/>
    </location>
</feature>
<dbReference type="InterPro" id="IPR009056">
    <property type="entry name" value="Cyt_c-like_dom"/>
</dbReference>
<dbReference type="PRINTS" id="PR00607">
    <property type="entry name" value="CYTCHROMECIE"/>
</dbReference>
<dbReference type="OrthoDB" id="9814708at2"/>
<keyword evidence="10" id="KW-1185">Reference proteome</keyword>
<dbReference type="GO" id="GO:0020037">
    <property type="term" value="F:heme binding"/>
    <property type="evidence" value="ECO:0007669"/>
    <property type="project" value="InterPro"/>
</dbReference>
<dbReference type="AlphaFoldDB" id="A0A5B7ZS95"/>
<dbReference type="PANTHER" id="PTHR40942:SF4">
    <property type="entry name" value="CYTOCHROME C5"/>
    <property type="match status" value="1"/>
</dbReference>
<evidence type="ECO:0000313" key="10">
    <source>
        <dbReference type="Proteomes" id="UP000308149"/>
    </source>
</evidence>
<protein>
    <submittedName>
        <fullName evidence="9">Cytochrome c5 family protein</fullName>
    </submittedName>
</protein>
<evidence type="ECO:0000313" key="9">
    <source>
        <dbReference type="EMBL" id="QDA57393.1"/>
    </source>
</evidence>
<evidence type="ECO:0000256" key="6">
    <source>
        <dbReference type="PROSITE-ProRule" id="PRU00433"/>
    </source>
</evidence>
<dbReference type="PROSITE" id="PS51007">
    <property type="entry name" value="CYTC"/>
    <property type="match status" value="1"/>
</dbReference>
<keyword evidence="7" id="KW-0472">Membrane</keyword>
<dbReference type="Gene3D" id="1.10.760.10">
    <property type="entry name" value="Cytochrome c-like domain"/>
    <property type="match status" value="1"/>
</dbReference>
<name>A0A5B7ZS95_9GAMM</name>
<accession>A0A5B7ZS95</accession>
<organism evidence="9 10">
    <name type="scientific">Thermomonas aquatica</name>
    <dbReference type="NCBI Taxonomy" id="2202149"/>
    <lineage>
        <taxon>Bacteria</taxon>
        <taxon>Pseudomonadati</taxon>
        <taxon>Pseudomonadota</taxon>
        <taxon>Gammaproteobacteria</taxon>
        <taxon>Lysobacterales</taxon>
        <taxon>Lysobacteraceae</taxon>
        <taxon>Thermomonas</taxon>
    </lineage>
</organism>
<evidence type="ECO:0000256" key="2">
    <source>
        <dbReference type="ARBA" id="ARBA00022617"/>
    </source>
</evidence>
<dbReference type="Proteomes" id="UP000308149">
    <property type="component" value="Chromosome"/>
</dbReference>
<feature type="domain" description="Cytochrome c" evidence="8">
    <location>
        <begin position="87"/>
        <end position="171"/>
    </location>
</feature>
<keyword evidence="5 6" id="KW-0408">Iron</keyword>
<keyword evidence="2 6" id="KW-0349">Heme</keyword>
<evidence type="ECO:0000256" key="4">
    <source>
        <dbReference type="ARBA" id="ARBA00022982"/>
    </source>
</evidence>
<gene>
    <name evidence="9" type="ORF">FHQ07_08745</name>
</gene>
<sequence length="172" mass="17380">MRNYDLEFLKHFSMVIAFLAAVTLGLILFAHHLNGTVQHAPDPAAKQRVLDRIAPTGEVYAGATGAAAQADALKAAAAAAASQVAYGGTTDGKTIFGNLCTGCHTSGAGGAPKLDAAGIGARVAAQGVDELVKKAISGFTGSTGVMPAKGGNPALTDEQVKATVEWMVSQSK</sequence>
<proteinExistence type="predicted"/>
<evidence type="ECO:0000256" key="7">
    <source>
        <dbReference type="SAM" id="Phobius"/>
    </source>
</evidence>
<dbReference type="RefSeq" id="WP_139716444.1">
    <property type="nucleotide sequence ID" value="NZ_CP040871.1"/>
</dbReference>
<evidence type="ECO:0000259" key="8">
    <source>
        <dbReference type="PROSITE" id="PS51007"/>
    </source>
</evidence>
<keyword evidence="1" id="KW-0813">Transport</keyword>